<evidence type="ECO:0000256" key="2">
    <source>
        <dbReference type="SAM" id="SignalP"/>
    </source>
</evidence>
<reference evidence="3" key="1">
    <citation type="submission" date="2019-07" db="EMBL/GenBank/DDBJ databases">
        <authorList>
            <person name="Weber M."/>
            <person name="Kostadinov I."/>
            <person name="Kostadinov D I."/>
        </authorList>
    </citation>
    <scope>NUCLEOTIDE SEQUENCE</scope>
    <source>
        <strain evidence="3">Gfbio:sag-sample-m06:053724c1-46a9-4a36-b237-ea2bf867836b</strain>
    </source>
</reference>
<gene>
    <name evidence="3" type="ORF">JTBM06_V1_70003</name>
</gene>
<proteinExistence type="predicted"/>
<name>A0A7D9H3R1_9GAMM</name>
<feature type="signal peptide" evidence="2">
    <location>
        <begin position="1"/>
        <end position="19"/>
    </location>
</feature>
<sequence length="504" mass="54000">MRKLLSILIFLSWTVSADAADISVCTTSDLQNAIASAKPGDDIVMCGREWRDLDLRFDVNGTASTPITLRSDVPGNTIITGRSQILMIGSYSIVQGLRFEDGQAINSAIYMSCNNCRLTETTIIDFSPAEGTAEFDSYQFYVRVRGKNNRVDHNFFSGKHGLGMVLHVEVKSDGPERARIDHNYFGHRIRHPSGNGAEAVKIGEHTTEFFQSGSVVENNYFYRSNGEFEIISVKASGITLRRNTFDRCEGALSLRHGDGSWVDANTFLGHRDASKKVSGIRVNGDNHVITNNYISGINVGGSGARGGINLASGYLTYTEGGRRAAKNILIAFNTIVDSDRSISVDGSNPVLPSNIVIANNIISSTYGPLIAEDKPINGVTYSKNIAHGSSLGVASNGFIVADPGLILSNGFHRISNTSPALDAADSSYTPQSRMGSSAPFIDSEGQTRTGSYDIGADEYIGGVGSGHTVSCDTGPRTYNPTLTSNCLVTQQASPMPPTLLTASP</sequence>
<keyword evidence="3" id="KW-0456">Lyase</keyword>
<dbReference type="GO" id="GO:0016829">
    <property type="term" value="F:lyase activity"/>
    <property type="evidence" value="ECO:0007669"/>
    <property type="project" value="UniProtKB-KW"/>
</dbReference>
<feature type="chain" id="PRO_5028339343" evidence="2">
    <location>
        <begin position="20"/>
        <end position="504"/>
    </location>
</feature>
<dbReference type="Pfam" id="PF14592">
    <property type="entry name" value="Chondroitinas_B"/>
    <property type="match status" value="1"/>
</dbReference>
<dbReference type="InterPro" id="IPR039513">
    <property type="entry name" value="PL-6"/>
</dbReference>
<evidence type="ECO:0000256" key="1">
    <source>
        <dbReference type="SAM" id="MobiDB-lite"/>
    </source>
</evidence>
<dbReference type="InterPro" id="IPR006626">
    <property type="entry name" value="PbH1"/>
</dbReference>
<organism evidence="3">
    <name type="scientific">uncultured Woeseiaceae bacterium</name>
    <dbReference type="NCBI Taxonomy" id="1983305"/>
    <lineage>
        <taxon>Bacteria</taxon>
        <taxon>Pseudomonadati</taxon>
        <taxon>Pseudomonadota</taxon>
        <taxon>Gammaproteobacteria</taxon>
        <taxon>Woeseiales</taxon>
        <taxon>Woeseiaceae</taxon>
        <taxon>environmental samples</taxon>
    </lineage>
</organism>
<dbReference type="CDD" id="cd14251">
    <property type="entry name" value="PL-6"/>
    <property type="match status" value="1"/>
</dbReference>
<dbReference type="EMBL" id="LR633967">
    <property type="protein sequence ID" value="VUX55648.1"/>
    <property type="molecule type" value="Genomic_DNA"/>
</dbReference>
<evidence type="ECO:0000313" key="3">
    <source>
        <dbReference type="EMBL" id="VUX55648.1"/>
    </source>
</evidence>
<feature type="region of interest" description="Disordered" evidence="1">
    <location>
        <begin position="421"/>
        <end position="446"/>
    </location>
</feature>
<dbReference type="Gene3D" id="2.160.20.10">
    <property type="entry name" value="Single-stranded right-handed beta-helix, Pectin lyase-like"/>
    <property type="match status" value="1"/>
</dbReference>
<keyword evidence="2" id="KW-0732">Signal</keyword>
<feature type="compositionally biased region" description="Polar residues" evidence="1">
    <location>
        <begin position="426"/>
        <end position="435"/>
    </location>
</feature>
<accession>A0A7D9H3R1</accession>
<dbReference type="InterPro" id="IPR011050">
    <property type="entry name" value="Pectin_lyase_fold/virulence"/>
</dbReference>
<protein>
    <submittedName>
        <fullName evidence="3">Putative Poly(Beta-D-mannuronate) lyase</fullName>
    </submittedName>
</protein>
<dbReference type="SUPFAM" id="SSF51126">
    <property type="entry name" value="Pectin lyase-like"/>
    <property type="match status" value="1"/>
</dbReference>
<dbReference type="AlphaFoldDB" id="A0A7D9H3R1"/>
<dbReference type="InterPro" id="IPR012334">
    <property type="entry name" value="Pectin_lyas_fold"/>
</dbReference>
<dbReference type="SMART" id="SM00710">
    <property type="entry name" value="PbH1"/>
    <property type="match status" value="7"/>
</dbReference>